<accession>A0A143YTP0</accession>
<dbReference type="InterPro" id="IPR024932">
    <property type="entry name" value="ApbE"/>
</dbReference>
<keyword evidence="5 10" id="KW-0479">Metal-binding</keyword>
<dbReference type="GO" id="GO:0016740">
    <property type="term" value="F:transferase activity"/>
    <property type="evidence" value="ECO:0007669"/>
    <property type="project" value="UniProtKB-UniRule"/>
</dbReference>
<evidence type="ECO:0000256" key="4">
    <source>
        <dbReference type="ARBA" id="ARBA00022679"/>
    </source>
</evidence>
<dbReference type="InterPro" id="IPR003374">
    <property type="entry name" value="ApbE-like_sf"/>
</dbReference>
<comment type="cofactor">
    <cofactor evidence="11">
        <name>Mg(2+)</name>
        <dbReference type="ChEBI" id="CHEBI:18420"/>
    </cofactor>
    <cofactor evidence="11">
        <name>Mn(2+)</name>
        <dbReference type="ChEBI" id="CHEBI:29035"/>
    </cofactor>
    <text evidence="11">Magnesium. Can also use manganese.</text>
</comment>
<dbReference type="Gene3D" id="3.10.520.10">
    <property type="entry name" value="ApbE-like domains"/>
    <property type="match status" value="1"/>
</dbReference>
<keyword evidence="13" id="KW-1185">Reference proteome</keyword>
<proteinExistence type="inferred from homology"/>
<evidence type="ECO:0000256" key="10">
    <source>
        <dbReference type="PIRNR" id="PIRNR006268"/>
    </source>
</evidence>
<evidence type="ECO:0000256" key="2">
    <source>
        <dbReference type="ARBA" id="ARBA00016337"/>
    </source>
</evidence>
<evidence type="ECO:0000256" key="1">
    <source>
        <dbReference type="ARBA" id="ARBA00011955"/>
    </source>
</evidence>
<keyword evidence="4 10" id="KW-0808">Transferase</keyword>
<evidence type="ECO:0000256" key="3">
    <source>
        <dbReference type="ARBA" id="ARBA00022630"/>
    </source>
</evidence>
<evidence type="ECO:0000256" key="7">
    <source>
        <dbReference type="ARBA" id="ARBA00022842"/>
    </source>
</evidence>
<dbReference type="SUPFAM" id="SSF143631">
    <property type="entry name" value="ApbE-like"/>
    <property type="match status" value="1"/>
</dbReference>
<dbReference type="Pfam" id="PF02424">
    <property type="entry name" value="ApbE"/>
    <property type="match status" value="1"/>
</dbReference>
<reference evidence="12 13" key="1">
    <citation type="submission" date="2016-02" db="EMBL/GenBank/DDBJ databases">
        <authorList>
            <person name="Wen L."/>
            <person name="He K."/>
            <person name="Yang H."/>
        </authorList>
    </citation>
    <scope>NUCLEOTIDE SEQUENCE [LARGE SCALE GENOMIC DNA]</scope>
    <source>
        <strain evidence="12">Trichococcus palustris</strain>
    </source>
</reference>
<evidence type="ECO:0000256" key="9">
    <source>
        <dbReference type="ARBA" id="ARBA00048540"/>
    </source>
</evidence>
<dbReference type="AlphaFoldDB" id="A0A143YTP0"/>
<keyword evidence="3 10" id="KW-0285">Flavoprotein</keyword>
<keyword evidence="6 10" id="KW-0274">FAD</keyword>
<dbReference type="PIRSF" id="PIRSF006268">
    <property type="entry name" value="ApbE"/>
    <property type="match status" value="1"/>
</dbReference>
<evidence type="ECO:0000256" key="11">
    <source>
        <dbReference type="PIRSR" id="PIRSR006268-2"/>
    </source>
</evidence>
<evidence type="ECO:0000256" key="6">
    <source>
        <dbReference type="ARBA" id="ARBA00022827"/>
    </source>
</evidence>
<organism evidence="12 13">
    <name type="scientific">Trichococcus palustris</name>
    <dbReference type="NCBI Taxonomy" id="140314"/>
    <lineage>
        <taxon>Bacteria</taxon>
        <taxon>Bacillati</taxon>
        <taxon>Bacillota</taxon>
        <taxon>Bacilli</taxon>
        <taxon>Lactobacillales</taxon>
        <taxon>Carnobacteriaceae</taxon>
        <taxon>Trichococcus</taxon>
    </lineage>
</organism>
<comment type="similarity">
    <text evidence="10">Belongs to the ApbE family.</text>
</comment>
<keyword evidence="7 10" id="KW-0460">Magnesium</keyword>
<gene>
    <name evidence="12" type="ORF">Tpal_1914</name>
</gene>
<evidence type="ECO:0000256" key="8">
    <source>
        <dbReference type="ARBA" id="ARBA00031306"/>
    </source>
</evidence>
<dbReference type="EMBL" id="FJNE01000005">
    <property type="protein sequence ID" value="CZQ95589.1"/>
    <property type="molecule type" value="Genomic_DNA"/>
</dbReference>
<dbReference type="PANTHER" id="PTHR30040:SF2">
    <property type="entry name" value="FAD:PROTEIN FMN TRANSFERASE"/>
    <property type="match status" value="1"/>
</dbReference>
<comment type="catalytic activity">
    <reaction evidence="9 10">
        <text>L-threonyl-[protein] + FAD = FMN-L-threonyl-[protein] + AMP + H(+)</text>
        <dbReference type="Rhea" id="RHEA:36847"/>
        <dbReference type="Rhea" id="RHEA-COMP:11060"/>
        <dbReference type="Rhea" id="RHEA-COMP:11061"/>
        <dbReference type="ChEBI" id="CHEBI:15378"/>
        <dbReference type="ChEBI" id="CHEBI:30013"/>
        <dbReference type="ChEBI" id="CHEBI:57692"/>
        <dbReference type="ChEBI" id="CHEBI:74257"/>
        <dbReference type="ChEBI" id="CHEBI:456215"/>
        <dbReference type="EC" id="2.7.1.180"/>
    </reaction>
</comment>
<evidence type="ECO:0000313" key="12">
    <source>
        <dbReference type="EMBL" id="CZQ95589.1"/>
    </source>
</evidence>
<dbReference type="EC" id="2.7.1.180" evidence="1 10"/>
<dbReference type="STRING" id="140314.SAMN04488076_11146"/>
<name>A0A143YTP0_9LACT</name>
<dbReference type="RefSeq" id="WP_087033474.1">
    <property type="nucleotide sequence ID" value="NZ_FJNE01000005.1"/>
</dbReference>
<sequence>MREEKRTIHLMGTVIQLWIQHDNPGDILINAENRLSEYEKRFSANDKHSDLMKINEQAGKNSVQVDKDLFELITLGKTHSLPSDSALNITVGPLVQLWRIGFEDAKRPSEQEIKEKLKIIQPENIILNEEKQTVYLAQPGMAIDLGALAKGYFADKILEYFISQGVQSAIIDLGGNVVTYGEAPQHEDGYWRIGIQHPMKTRGNFVLALKSKNQSIVTSGIYERTFTVDGKTYHHIFDSRTGYPLETDIASITVVSDKSVDGEIWTTRLFAQKPEQVIATLNDQEGLSGIVITKDGRLLYSKSLSSQIIR</sequence>
<evidence type="ECO:0000256" key="5">
    <source>
        <dbReference type="ARBA" id="ARBA00022723"/>
    </source>
</evidence>
<dbReference type="Proteomes" id="UP000242754">
    <property type="component" value="Unassembled WGS sequence"/>
</dbReference>
<dbReference type="GO" id="GO:0046872">
    <property type="term" value="F:metal ion binding"/>
    <property type="evidence" value="ECO:0007669"/>
    <property type="project" value="UniProtKB-UniRule"/>
</dbReference>
<dbReference type="PANTHER" id="PTHR30040">
    <property type="entry name" value="THIAMINE BIOSYNTHESIS LIPOPROTEIN APBE"/>
    <property type="match status" value="1"/>
</dbReference>
<dbReference type="OrthoDB" id="9778595at2"/>
<feature type="binding site" evidence="11">
    <location>
        <position position="267"/>
    </location>
    <ligand>
        <name>Mg(2+)</name>
        <dbReference type="ChEBI" id="CHEBI:18420"/>
    </ligand>
</feature>
<feature type="binding site" evidence="11">
    <location>
        <position position="147"/>
    </location>
    <ligand>
        <name>Mg(2+)</name>
        <dbReference type="ChEBI" id="CHEBI:18420"/>
    </ligand>
</feature>
<evidence type="ECO:0000313" key="13">
    <source>
        <dbReference type="Proteomes" id="UP000242754"/>
    </source>
</evidence>
<protein>
    <recommendedName>
        <fullName evidence="2 10">FAD:protein FMN transferase</fullName>
        <ecNumber evidence="1 10">2.7.1.180</ecNumber>
    </recommendedName>
    <alternativeName>
        <fullName evidence="8 10">Flavin transferase</fullName>
    </alternativeName>
</protein>